<feature type="region of interest" description="Disordered" evidence="1">
    <location>
        <begin position="312"/>
        <end position="354"/>
    </location>
</feature>
<dbReference type="InterPro" id="IPR036259">
    <property type="entry name" value="MFS_trans_sf"/>
</dbReference>
<feature type="transmembrane region" description="Helical" evidence="2">
    <location>
        <begin position="213"/>
        <end position="234"/>
    </location>
</feature>
<feature type="compositionally biased region" description="Polar residues" evidence="1">
    <location>
        <begin position="333"/>
        <end position="346"/>
    </location>
</feature>
<feature type="transmembrane region" description="Helical" evidence="2">
    <location>
        <begin position="280"/>
        <end position="299"/>
    </location>
</feature>
<feature type="transmembrane region" description="Helical" evidence="2">
    <location>
        <begin position="188"/>
        <end position="207"/>
    </location>
</feature>
<keyword evidence="5" id="KW-1185">Reference proteome</keyword>
<dbReference type="InterPro" id="IPR011701">
    <property type="entry name" value="MFS"/>
</dbReference>
<organism>
    <name type="scientific">Ixodes scapularis</name>
    <name type="common">Black-legged tick</name>
    <name type="synonym">Deer tick</name>
    <dbReference type="NCBI Taxonomy" id="6945"/>
    <lineage>
        <taxon>Eukaryota</taxon>
        <taxon>Metazoa</taxon>
        <taxon>Ecdysozoa</taxon>
        <taxon>Arthropoda</taxon>
        <taxon>Chelicerata</taxon>
        <taxon>Arachnida</taxon>
        <taxon>Acari</taxon>
        <taxon>Parasitiformes</taxon>
        <taxon>Ixodida</taxon>
        <taxon>Ixodoidea</taxon>
        <taxon>Ixodidae</taxon>
        <taxon>Ixodinae</taxon>
        <taxon>Ixodes</taxon>
    </lineage>
</organism>
<dbReference type="PaxDb" id="6945-B7PUZ9"/>
<protein>
    <submittedName>
        <fullName evidence="3 4">Monocarboxylate transporter, putative</fullName>
    </submittedName>
</protein>
<keyword evidence="2" id="KW-0472">Membrane</keyword>
<name>B7PUZ9_IXOSC</name>
<accession>B7PUZ9</accession>
<feature type="transmembrane region" description="Helical" evidence="2">
    <location>
        <begin position="160"/>
        <end position="179"/>
    </location>
</feature>
<proteinExistence type="predicted"/>
<reference evidence="4" key="2">
    <citation type="submission" date="2020-05" db="UniProtKB">
        <authorList>
            <consortium name="EnsemblMetazoa"/>
        </authorList>
    </citation>
    <scope>IDENTIFICATION</scope>
    <source>
        <strain evidence="4">wikel</strain>
    </source>
</reference>
<dbReference type="GO" id="GO:0008028">
    <property type="term" value="F:monocarboxylic acid transmembrane transporter activity"/>
    <property type="evidence" value="ECO:0000318"/>
    <property type="project" value="GO_Central"/>
</dbReference>
<dbReference type="VEuPathDB" id="VectorBase:ISCI007753"/>
<dbReference type="EMBL" id="DS796477">
    <property type="protein sequence ID" value="EEC10421.1"/>
    <property type="molecule type" value="Genomic_DNA"/>
</dbReference>
<feature type="transmembrane region" description="Helical" evidence="2">
    <location>
        <begin position="39"/>
        <end position="60"/>
    </location>
</feature>
<dbReference type="HOGENOM" id="CLU_001265_59_2_1"/>
<feature type="transmembrane region" description="Helical" evidence="2">
    <location>
        <begin position="12"/>
        <end position="33"/>
    </location>
</feature>
<dbReference type="Proteomes" id="UP000001555">
    <property type="component" value="Unassembled WGS sequence"/>
</dbReference>
<dbReference type="OrthoDB" id="6429034at2759"/>
<keyword evidence="2" id="KW-1133">Transmembrane helix</keyword>
<evidence type="ECO:0000313" key="5">
    <source>
        <dbReference type="Proteomes" id="UP000001555"/>
    </source>
</evidence>
<dbReference type="AlphaFoldDB" id="B7PUZ9"/>
<evidence type="ECO:0000313" key="3">
    <source>
        <dbReference type="EMBL" id="EEC10421.1"/>
    </source>
</evidence>
<dbReference type="InterPro" id="IPR050327">
    <property type="entry name" value="Proton-linked_MCT"/>
</dbReference>
<dbReference type="VEuPathDB" id="VectorBase:ISCW007753"/>
<gene>
    <name evidence="3" type="ORF">IscW_ISCW007753</name>
</gene>
<dbReference type="PANTHER" id="PTHR11360:SF303">
    <property type="entry name" value="MAJOR FACILITATOR SUPERFAMILY (MFS) PROFILE DOMAIN-CONTAINING PROTEIN"/>
    <property type="match status" value="1"/>
</dbReference>
<dbReference type="EMBL" id="ABJB011107925">
    <property type="status" value="NOT_ANNOTATED_CDS"/>
    <property type="molecule type" value="Genomic_DNA"/>
</dbReference>
<keyword evidence="2" id="KW-0812">Transmembrane</keyword>
<evidence type="ECO:0000256" key="2">
    <source>
        <dbReference type="SAM" id="Phobius"/>
    </source>
</evidence>
<dbReference type="SUPFAM" id="SSF103473">
    <property type="entry name" value="MFS general substrate transporter"/>
    <property type="match status" value="1"/>
</dbReference>
<dbReference type="GO" id="GO:0005886">
    <property type="term" value="C:plasma membrane"/>
    <property type="evidence" value="ECO:0000318"/>
    <property type="project" value="GO_Central"/>
</dbReference>
<dbReference type="InParanoid" id="B7PUZ9"/>
<dbReference type="Pfam" id="PF07690">
    <property type="entry name" value="MFS_1"/>
    <property type="match status" value="1"/>
</dbReference>
<reference evidence="3 5" key="1">
    <citation type="submission" date="2008-03" db="EMBL/GenBank/DDBJ databases">
        <title>Annotation of Ixodes scapularis.</title>
        <authorList>
            <consortium name="Ixodes scapularis Genome Project Consortium"/>
            <person name="Caler E."/>
            <person name="Hannick L.I."/>
            <person name="Bidwell S."/>
            <person name="Joardar V."/>
            <person name="Thiagarajan M."/>
            <person name="Amedeo P."/>
            <person name="Galinsky K.J."/>
            <person name="Schobel S."/>
            <person name="Inman J."/>
            <person name="Hostetler J."/>
            <person name="Miller J."/>
            <person name="Hammond M."/>
            <person name="Megy K."/>
            <person name="Lawson D."/>
            <person name="Kodira C."/>
            <person name="Sutton G."/>
            <person name="Meyer J."/>
            <person name="Hill C.A."/>
            <person name="Birren B."/>
            <person name="Nene V."/>
            <person name="Collins F."/>
            <person name="Alarcon-Chaidez F."/>
            <person name="Wikel S."/>
            <person name="Strausberg R."/>
        </authorList>
    </citation>
    <scope>NUCLEOTIDE SEQUENCE [LARGE SCALE GENOMIC DNA]</scope>
    <source>
        <strain evidence="5">Wikel</strain>
        <strain evidence="3">Wikel colony</strain>
    </source>
</reference>
<evidence type="ECO:0000313" key="4">
    <source>
        <dbReference type="EnsemblMetazoa" id="ISCW007753-PA"/>
    </source>
</evidence>
<sequence>MMYFDKHRGIAMGITSLGRTLAGFLFPQFLLYLKDTYSFHWSFFILGAISINITPLTYLLKEPQWCKREKQCGPTASIHTTSSGCTTELSIHQQEHQRIKTPVQRLPEYSWTLSSMLCTPIFYVIVLSSAVTSAFEILFMSSMIDFCQDKGLTEDDAVWLASYFNLTDILGRLCIPLLADRRFLRRSTLLMLIQLLMASVMVSAPYATTYWSLAAIEAFAAILVSSGTVMHDVLAVDYFGLEKLSMVYGVIGVVRTPLQLCNPLILGFFRDRTGSYNDMFRFLAGMLYFLGVLWLAVVCSERRNLACVSPFQRQDSSTPKNGRKSIGPAANSERANSPTASPSQVSPERVVYGL</sequence>
<dbReference type="EnsemblMetazoa" id="ISCW007753-RA">
    <property type="protein sequence ID" value="ISCW007753-PA"/>
    <property type="gene ID" value="ISCW007753"/>
</dbReference>
<feature type="transmembrane region" description="Helical" evidence="2">
    <location>
        <begin position="121"/>
        <end position="140"/>
    </location>
</feature>
<evidence type="ECO:0000256" key="1">
    <source>
        <dbReference type="SAM" id="MobiDB-lite"/>
    </source>
</evidence>
<dbReference type="VEuPathDB" id="VectorBase:ISCP_024101"/>
<dbReference type="Gene3D" id="1.20.1250.20">
    <property type="entry name" value="MFS general substrate transporter like domains"/>
    <property type="match status" value="2"/>
</dbReference>
<feature type="transmembrane region" description="Helical" evidence="2">
    <location>
        <begin position="246"/>
        <end position="268"/>
    </location>
</feature>
<dbReference type="FunFam" id="1.20.1250.20:FF:000462">
    <property type="entry name" value="Monocarboxylate transporter, putative"/>
    <property type="match status" value="1"/>
</dbReference>
<dbReference type="PANTHER" id="PTHR11360">
    <property type="entry name" value="MONOCARBOXYLATE TRANSPORTER"/>
    <property type="match status" value="1"/>
</dbReference>